<comment type="caution">
    <text evidence="1">The sequence shown here is derived from an EMBL/GenBank/DDBJ whole genome shotgun (WGS) entry which is preliminary data.</text>
</comment>
<dbReference type="EMBL" id="PDVP01000021">
    <property type="protein sequence ID" value="PHP64844.1"/>
    <property type="molecule type" value="Genomic_DNA"/>
</dbReference>
<sequence length="111" mass="11822">MRRVVMMSAVTRVNRLAVMPLVNDAVMELGGWITGHELYGNISAVFRFELPENRLPAFAARMNGAGIRLDSAGLDAAAGNGDATDEAPCSLAVTFIHDEPDVKRTVPAVPG</sequence>
<evidence type="ECO:0000313" key="1">
    <source>
        <dbReference type="EMBL" id="PHP64844.1"/>
    </source>
</evidence>
<reference evidence="1 2" key="1">
    <citation type="submission" date="2017-10" db="EMBL/GenBank/DDBJ databases">
        <title>Sedimentibacterium mangrovi gen. nov., sp. nov., a novel member of family Phyllobacteriacea isolated from mangrove sediment.</title>
        <authorList>
            <person name="Liao H."/>
            <person name="Tian Y."/>
        </authorList>
    </citation>
    <scope>NUCLEOTIDE SEQUENCE [LARGE SCALE GENOMIC DNA]</scope>
    <source>
        <strain evidence="1 2">X9-2-2</strain>
    </source>
</reference>
<accession>A0A2G1QHC1</accession>
<gene>
    <name evidence="1" type="ORF">CSC94_21900</name>
</gene>
<name>A0A2G1QHC1_9HYPH</name>
<dbReference type="OrthoDB" id="513580at2"/>
<proteinExistence type="predicted"/>
<keyword evidence="2" id="KW-1185">Reference proteome</keyword>
<dbReference type="Proteomes" id="UP000221168">
    <property type="component" value="Unassembled WGS sequence"/>
</dbReference>
<organism evidence="1 2">
    <name type="scientific">Zhengella mangrovi</name>
    <dbReference type="NCBI Taxonomy" id="1982044"/>
    <lineage>
        <taxon>Bacteria</taxon>
        <taxon>Pseudomonadati</taxon>
        <taxon>Pseudomonadota</taxon>
        <taxon>Alphaproteobacteria</taxon>
        <taxon>Hyphomicrobiales</taxon>
        <taxon>Notoacmeibacteraceae</taxon>
        <taxon>Zhengella</taxon>
    </lineage>
</organism>
<dbReference type="RefSeq" id="WP_099308524.1">
    <property type="nucleotide sequence ID" value="NZ_PDVP01000021.1"/>
</dbReference>
<protein>
    <submittedName>
        <fullName evidence="1">Uncharacterized protein</fullName>
    </submittedName>
</protein>
<dbReference type="AlphaFoldDB" id="A0A2G1QHC1"/>
<evidence type="ECO:0000313" key="2">
    <source>
        <dbReference type="Proteomes" id="UP000221168"/>
    </source>
</evidence>